<reference evidence="7 8" key="1">
    <citation type="submission" date="2018-06" db="EMBL/GenBank/DDBJ databases">
        <title>Phytoactinopolyspora halophila sp. nov., a novel halophilic actinomycete isolated from a saline soil in China.</title>
        <authorList>
            <person name="Tang S.-K."/>
        </authorList>
    </citation>
    <scope>NUCLEOTIDE SEQUENCE [LARGE SCALE GENOMIC DNA]</scope>
    <source>
        <strain evidence="7 8">YIM 96934</strain>
    </source>
</reference>
<dbReference type="InterPro" id="IPR050438">
    <property type="entry name" value="LMW_PTPase"/>
</dbReference>
<dbReference type="AlphaFoldDB" id="A0A329R4B2"/>
<gene>
    <name evidence="7" type="ORF">DPM12_03465</name>
</gene>
<dbReference type="Pfam" id="PF01451">
    <property type="entry name" value="LMWPc"/>
    <property type="match status" value="1"/>
</dbReference>
<sequence length="171" mass="18745">MKVCIVCAGNICRSPMAEVVFRSRLADVGLQDMVEIESAGTGAWHVGEPADPRAVDTLRAHGYEPGHHRARQFQKSWFDDVDLVLALDSANVTNLHRLAPNEEARAKIRMLRDVGSEGRDGGDAEVDVPDPYYGGDGGFELVLQLVEQAADDFLDAIRDTRDGQVRTPSRS</sequence>
<accession>A0A329R4B2</accession>
<feature type="active site" description="Proton donor" evidence="5">
    <location>
        <position position="130"/>
    </location>
</feature>
<dbReference type="CDD" id="cd16343">
    <property type="entry name" value="LMWPTP"/>
    <property type="match status" value="1"/>
</dbReference>
<protein>
    <recommendedName>
        <fullName evidence="2">protein-tyrosine-phosphatase</fullName>
        <ecNumber evidence="2">3.1.3.48</ecNumber>
    </recommendedName>
</protein>
<feature type="active site" description="Nucleophile" evidence="5">
    <location>
        <position position="13"/>
    </location>
</feature>
<dbReference type="GO" id="GO:0004725">
    <property type="term" value="F:protein tyrosine phosphatase activity"/>
    <property type="evidence" value="ECO:0007669"/>
    <property type="project" value="UniProtKB-EC"/>
</dbReference>
<name>A0A329R4B2_9ACTN</name>
<keyword evidence="8" id="KW-1185">Reference proteome</keyword>
<keyword evidence="4" id="KW-0904">Protein phosphatase</keyword>
<evidence type="ECO:0000259" key="6">
    <source>
        <dbReference type="SMART" id="SM00226"/>
    </source>
</evidence>
<dbReference type="SUPFAM" id="SSF52788">
    <property type="entry name" value="Phosphotyrosine protein phosphatases I"/>
    <property type="match status" value="1"/>
</dbReference>
<evidence type="ECO:0000313" key="8">
    <source>
        <dbReference type="Proteomes" id="UP000250462"/>
    </source>
</evidence>
<evidence type="ECO:0000256" key="3">
    <source>
        <dbReference type="ARBA" id="ARBA00022801"/>
    </source>
</evidence>
<keyword evidence="3" id="KW-0378">Hydrolase</keyword>
<dbReference type="OrthoDB" id="9784339at2"/>
<comment type="similarity">
    <text evidence="1">Belongs to the low molecular weight phosphotyrosine protein phosphatase family.</text>
</comment>
<evidence type="ECO:0000313" key="7">
    <source>
        <dbReference type="EMBL" id="RAW17918.1"/>
    </source>
</evidence>
<dbReference type="SMART" id="SM00226">
    <property type="entry name" value="LMWPc"/>
    <property type="match status" value="1"/>
</dbReference>
<evidence type="ECO:0000256" key="2">
    <source>
        <dbReference type="ARBA" id="ARBA00013064"/>
    </source>
</evidence>
<feature type="active site" description="Nucleophile" evidence="5">
    <location>
        <position position="7"/>
    </location>
</feature>
<dbReference type="InterPro" id="IPR036196">
    <property type="entry name" value="Ptyr_pPase_sf"/>
</dbReference>
<organism evidence="7 8">
    <name type="scientific">Phytoactinopolyspora halophila</name>
    <dbReference type="NCBI Taxonomy" id="1981511"/>
    <lineage>
        <taxon>Bacteria</taxon>
        <taxon>Bacillati</taxon>
        <taxon>Actinomycetota</taxon>
        <taxon>Actinomycetes</taxon>
        <taxon>Jiangellales</taxon>
        <taxon>Jiangellaceae</taxon>
        <taxon>Phytoactinopolyspora</taxon>
    </lineage>
</organism>
<dbReference type="EC" id="3.1.3.48" evidence="2"/>
<dbReference type="InterPro" id="IPR017867">
    <property type="entry name" value="Tyr_phospatase_low_mol_wt"/>
</dbReference>
<dbReference type="Proteomes" id="UP000250462">
    <property type="component" value="Unassembled WGS sequence"/>
</dbReference>
<feature type="domain" description="Phosphotyrosine protein phosphatase I" evidence="6">
    <location>
        <begin position="1"/>
        <end position="156"/>
    </location>
</feature>
<dbReference type="Gene3D" id="3.40.50.2300">
    <property type="match status" value="1"/>
</dbReference>
<evidence type="ECO:0000256" key="4">
    <source>
        <dbReference type="ARBA" id="ARBA00022912"/>
    </source>
</evidence>
<comment type="caution">
    <text evidence="7">The sequence shown here is derived from an EMBL/GenBank/DDBJ whole genome shotgun (WGS) entry which is preliminary data.</text>
</comment>
<proteinExistence type="inferred from homology"/>
<dbReference type="InterPro" id="IPR023485">
    <property type="entry name" value="Ptyr_pPase"/>
</dbReference>
<dbReference type="PANTHER" id="PTHR11717">
    <property type="entry name" value="LOW MOLECULAR WEIGHT PROTEIN TYROSINE PHOSPHATASE"/>
    <property type="match status" value="1"/>
</dbReference>
<dbReference type="RefSeq" id="WP_112256877.1">
    <property type="nucleotide sequence ID" value="NZ_QMIG01000002.1"/>
</dbReference>
<dbReference type="PRINTS" id="PR00719">
    <property type="entry name" value="LMWPTPASE"/>
</dbReference>
<dbReference type="PANTHER" id="PTHR11717:SF7">
    <property type="entry name" value="LOW MOLECULAR WEIGHT PHOSPHOTYROSINE PROTEIN PHOSPHATASE"/>
    <property type="match status" value="1"/>
</dbReference>
<dbReference type="EMBL" id="QMIG01000002">
    <property type="protein sequence ID" value="RAW17918.1"/>
    <property type="molecule type" value="Genomic_DNA"/>
</dbReference>
<evidence type="ECO:0000256" key="1">
    <source>
        <dbReference type="ARBA" id="ARBA00011063"/>
    </source>
</evidence>
<evidence type="ECO:0000256" key="5">
    <source>
        <dbReference type="PIRSR" id="PIRSR617867-1"/>
    </source>
</evidence>